<dbReference type="Pfam" id="PF15080">
    <property type="entry name" value="DUF4547"/>
    <property type="match status" value="1"/>
</dbReference>
<keyword evidence="3" id="KW-1185">Reference proteome</keyword>
<feature type="coiled-coil region" evidence="1">
    <location>
        <begin position="1"/>
        <end position="28"/>
    </location>
</feature>
<evidence type="ECO:0000256" key="1">
    <source>
        <dbReference type="SAM" id="Coils"/>
    </source>
</evidence>
<protein>
    <submittedName>
        <fullName evidence="2">Single-pass membrane protein with coiled-coil domains 1</fullName>
    </submittedName>
</protein>
<dbReference type="Proteomes" id="UP000694424">
    <property type="component" value="Unplaced"/>
</dbReference>
<organism evidence="2 3">
    <name type="scientific">Apteryx owenii</name>
    <name type="common">Little spotted kiwi</name>
    <dbReference type="NCBI Taxonomy" id="8824"/>
    <lineage>
        <taxon>Eukaryota</taxon>
        <taxon>Metazoa</taxon>
        <taxon>Chordata</taxon>
        <taxon>Craniata</taxon>
        <taxon>Vertebrata</taxon>
        <taxon>Euteleostomi</taxon>
        <taxon>Archelosauria</taxon>
        <taxon>Archosauria</taxon>
        <taxon>Dinosauria</taxon>
        <taxon>Saurischia</taxon>
        <taxon>Theropoda</taxon>
        <taxon>Coelurosauria</taxon>
        <taxon>Aves</taxon>
        <taxon>Palaeognathae</taxon>
        <taxon>Apterygiformes</taxon>
        <taxon>Apterygidae</taxon>
        <taxon>Apteryx</taxon>
    </lineage>
</organism>
<evidence type="ECO:0000313" key="3">
    <source>
        <dbReference type="Proteomes" id="UP000694424"/>
    </source>
</evidence>
<dbReference type="PANTHER" id="PTHR35979:SF1">
    <property type="entry name" value="SINGLE-PASS MEMBRANE AND COILED-COIL DOMAIN-CONTAINING PROTEIN 1"/>
    <property type="match status" value="1"/>
</dbReference>
<dbReference type="InterPro" id="IPR027875">
    <property type="entry name" value="DUF4547"/>
</dbReference>
<reference evidence="2" key="1">
    <citation type="submission" date="2025-08" db="UniProtKB">
        <authorList>
            <consortium name="Ensembl"/>
        </authorList>
    </citation>
    <scope>IDENTIFICATION</scope>
</reference>
<dbReference type="Ensembl" id="ENSAOWT00000000434.1">
    <property type="protein sequence ID" value="ENSAOWP00000000370.1"/>
    <property type="gene ID" value="ENSAOWG00000000305.1"/>
</dbReference>
<name>A0A8B9NQ61_APTOW</name>
<reference evidence="2" key="2">
    <citation type="submission" date="2025-09" db="UniProtKB">
        <authorList>
            <consortium name="Ensembl"/>
        </authorList>
    </citation>
    <scope>IDENTIFICATION</scope>
</reference>
<dbReference type="PANTHER" id="PTHR35979">
    <property type="entry name" value="SINGLE-PASS MEMBRANE AND COILED-COIL DOMAIN-CONTAINING PROTEIN 1"/>
    <property type="match status" value="1"/>
</dbReference>
<keyword evidence="1" id="KW-0175">Coiled coil</keyword>
<accession>A0A8B9NQ61</accession>
<evidence type="ECO:0000313" key="2">
    <source>
        <dbReference type="Ensembl" id="ENSAOWP00000000370.1"/>
    </source>
</evidence>
<proteinExistence type="predicted"/>
<dbReference type="AlphaFoldDB" id="A0A8B9NQ61"/>
<sequence>MKIVENKLETLETQFKDLKSSLDKLAWKFECQGEILENQMSQDTERPCLRKSFCLSLLGRLTSAETNLLFSYVCETLAALRCLVIAEVPDLAEGLPTTATILRRKARHPRIQRAWEAALQGLGLREGDVRALCTFFTVHGHEAQYYAATRRQLCFGDVAAAVSRAVKDEGLRGSLLRAVEAVDEGRAQKRAESPAPRRRAQLL</sequence>